<feature type="transmembrane region" description="Helical" evidence="1">
    <location>
        <begin position="87"/>
        <end position="108"/>
    </location>
</feature>
<gene>
    <name evidence="2" type="ORF">ES288_D08G205100v1</name>
</gene>
<evidence type="ECO:0000313" key="3">
    <source>
        <dbReference type="Proteomes" id="UP000323506"/>
    </source>
</evidence>
<evidence type="ECO:0000313" key="2">
    <source>
        <dbReference type="EMBL" id="TYG58218.1"/>
    </source>
</evidence>
<sequence>MSFFPVNVGTHKLQAKQLPRVGVHYKLRGCWAVGTNKPPTQRCKQQIKERFSRHYLPTLGTIYHLPQLSFAYAFRSSSKGDPLLWPLLAPLAKLSFAFIPIFTLLYSLN</sequence>
<evidence type="ECO:0000256" key="1">
    <source>
        <dbReference type="SAM" id="Phobius"/>
    </source>
</evidence>
<proteinExistence type="predicted"/>
<keyword evidence="1" id="KW-1133">Transmembrane helix</keyword>
<feature type="transmembrane region" description="Helical" evidence="1">
    <location>
        <begin position="54"/>
        <end position="75"/>
    </location>
</feature>
<keyword evidence="1" id="KW-0472">Membrane</keyword>
<dbReference type="EMBL" id="CM017708">
    <property type="protein sequence ID" value="TYG58218.1"/>
    <property type="molecule type" value="Genomic_DNA"/>
</dbReference>
<reference evidence="2 3" key="1">
    <citation type="submission" date="2019-06" db="EMBL/GenBank/DDBJ databases">
        <title>WGS assembly of Gossypium darwinii.</title>
        <authorList>
            <person name="Chen Z.J."/>
            <person name="Sreedasyam A."/>
            <person name="Ando A."/>
            <person name="Song Q."/>
            <person name="De L."/>
            <person name="Hulse-Kemp A."/>
            <person name="Ding M."/>
            <person name="Ye W."/>
            <person name="Kirkbride R."/>
            <person name="Jenkins J."/>
            <person name="Plott C."/>
            <person name="Lovell J."/>
            <person name="Lin Y.-M."/>
            <person name="Vaughn R."/>
            <person name="Liu B."/>
            <person name="Li W."/>
            <person name="Simpson S."/>
            <person name="Scheffler B."/>
            <person name="Saski C."/>
            <person name="Grover C."/>
            <person name="Hu G."/>
            <person name="Conover J."/>
            <person name="Carlson J."/>
            <person name="Shu S."/>
            <person name="Boston L."/>
            <person name="Williams M."/>
            <person name="Peterson D."/>
            <person name="Mcgee K."/>
            <person name="Jones D."/>
            <person name="Wendel J."/>
            <person name="Stelly D."/>
            <person name="Grimwood J."/>
            <person name="Schmutz J."/>
        </authorList>
    </citation>
    <scope>NUCLEOTIDE SEQUENCE [LARGE SCALE GENOMIC DNA]</scope>
    <source>
        <strain evidence="2">1808015.09</strain>
    </source>
</reference>
<dbReference type="AlphaFoldDB" id="A0A5D2BNU4"/>
<name>A0A5D2BNU4_GOSDA</name>
<dbReference type="Proteomes" id="UP000323506">
    <property type="component" value="Chromosome D08"/>
</dbReference>
<protein>
    <submittedName>
        <fullName evidence="2">Uncharacterized protein</fullName>
    </submittedName>
</protein>
<accession>A0A5D2BNU4</accession>
<keyword evidence="3" id="KW-1185">Reference proteome</keyword>
<keyword evidence="1" id="KW-0812">Transmembrane</keyword>
<organism evidence="2 3">
    <name type="scientific">Gossypium darwinii</name>
    <name type="common">Darwin's cotton</name>
    <name type="synonym">Gossypium barbadense var. darwinii</name>
    <dbReference type="NCBI Taxonomy" id="34276"/>
    <lineage>
        <taxon>Eukaryota</taxon>
        <taxon>Viridiplantae</taxon>
        <taxon>Streptophyta</taxon>
        <taxon>Embryophyta</taxon>
        <taxon>Tracheophyta</taxon>
        <taxon>Spermatophyta</taxon>
        <taxon>Magnoliopsida</taxon>
        <taxon>eudicotyledons</taxon>
        <taxon>Gunneridae</taxon>
        <taxon>Pentapetalae</taxon>
        <taxon>rosids</taxon>
        <taxon>malvids</taxon>
        <taxon>Malvales</taxon>
        <taxon>Malvaceae</taxon>
        <taxon>Malvoideae</taxon>
        <taxon>Gossypium</taxon>
    </lineage>
</organism>